<dbReference type="GO" id="GO:0042597">
    <property type="term" value="C:periplasmic space"/>
    <property type="evidence" value="ECO:0007669"/>
    <property type="project" value="UniProtKB-ARBA"/>
</dbReference>
<feature type="signal peptide" evidence="1">
    <location>
        <begin position="1"/>
        <end position="25"/>
    </location>
</feature>
<organism evidence="3 4">
    <name type="scientific">Spelaeicoccus albus</name>
    <dbReference type="NCBI Taxonomy" id="1280376"/>
    <lineage>
        <taxon>Bacteria</taxon>
        <taxon>Bacillati</taxon>
        <taxon>Actinomycetota</taxon>
        <taxon>Actinomycetes</taxon>
        <taxon>Micrococcales</taxon>
        <taxon>Brevibacteriaceae</taxon>
        <taxon>Spelaeicoccus</taxon>
    </lineage>
</organism>
<accession>A0A7Z0ACX5</accession>
<feature type="domain" description="Solute-binding protein family 5" evidence="2">
    <location>
        <begin position="104"/>
        <end position="491"/>
    </location>
</feature>
<name>A0A7Z0ACX5_9MICO</name>
<proteinExistence type="predicted"/>
<evidence type="ECO:0000313" key="4">
    <source>
        <dbReference type="Proteomes" id="UP000539111"/>
    </source>
</evidence>
<dbReference type="Gene3D" id="3.40.190.10">
    <property type="entry name" value="Periplasmic binding protein-like II"/>
    <property type="match status" value="1"/>
</dbReference>
<dbReference type="InterPro" id="IPR030678">
    <property type="entry name" value="Peptide/Ni-bd"/>
</dbReference>
<dbReference type="SUPFAM" id="SSF53850">
    <property type="entry name" value="Periplasmic binding protein-like II"/>
    <property type="match status" value="1"/>
</dbReference>
<dbReference type="PANTHER" id="PTHR30290">
    <property type="entry name" value="PERIPLASMIC BINDING COMPONENT OF ABC TRANSPORTER"/>
    <property type="match status" value="1"/>
</dbReference>
<feature type="chain" id="PRO_5038423606" evidence="1">
    <location>
        <begin position="26"/>
        <end position="573"/>
    </location>
</feature>
<dbReference type="Gene3D" id="3.10.105.10">
    <property type="entry name" value="Dipeptide-binding Protein, Domain 3"/>
    <property type="match status" value="1"/>
</dbReference>
<comment type="caution">
    <text evidence="3">The sequence shown here is derived from an EMBL/GenBank/DDBJ whole genome shotgun (WGS) entry which is preliminary data.</text>
</comment>
<dbReference type="CDD" id="cd08501">
    <property type="entry name" value="PBP2_Lpqw"/>
    <property type="match status" value="1"/>
</dbReference>
<dbReference type="GO" id="GO:0043190">
    <property type="term" value="C:ATP-binding cassette (ABC) transporter complex"/>
    <property type="evidence" value="ECO:0007669"/>
    <property type="project" value="InterPro"/>
</dbReference>
<gene>
    <name evidence="3" type="ORF">BJY26_001362</name>
</gene>
<sequence length="573" mass="62942">MNHQKTGRAVAVVAALGLMLSGCQGGTNKAAESDGNRVTGKNLNTINSAAVKSGTGEVTMAIGKTIPNWNTLTIAGDVSETVWVTSALYPSVFNTEPDAKTIKLNKDLIKSAKVIKQDPTTIRYQIQKDAVWSDGVPINADDFIYQWKVLNKKDCPNCQIRDAGGFDKVAKIESTDNKKTVTVTMKENYSEWQQLFQRLLPAHIAKKAGSLAQSFNEYFVKNTPKFSGGPFIISDAVKNQSVTLTPNPKWYGKKPNLKKVTFRMITDAQQVPTALRNDEVQVIYPQPQVDLLQSVKEMQGQGIKYQMNKSLVFETFTLNLSNSLLKNRVVRRALYTALDTKQMVAKTAGQLDPSLKPLQSLMILANQDGYEPKAGKLGFGEGAVKRATSMLKDAGYKIVDGKLMEPNGSKAPALRLVYTAGNPTRQAECEILAAVGKKLGLKLNIETTDSLGDTIAENGKYGYDIVVAGYTGAPFYASNASKRWTTGTGYNEHYSNSKVDKLVNQALQAKSRDEAIKLINEADQQVMSDVYMIPLYQMPSLIAYAGKYGNIRDNPSITGPTYNIQDWGIRKDQ</sequence>
<dbReference type="PIRSF" id="PIRSF002741">
    <property type="entry name" value="MppA"/>
    <property type="match status" value="1"/>
</dbReference>
<dbReference type="Proteomes" id="UP000539111">
    <property type="component" value="Unassembled WGS sequence"/>
</dbReference>
<dbReference type="InterPro" id="IPR039424">
    <property type="entry name" value="SBP_5"/>
</dbReference>
<keyword evidence="1" id="KW-0732">Signal</keyword>
<dbReference type="RefSeq" id="WP_179426784.1">
    <property type="nucleotide sequence ID" value="NZ_JACBZP010000001.1"/>
</dbReference>
<evidence type="ECO:0000259" key="2">
    <source>
        <dbReference type="Pfam" id="PF00496"/>
    </source>
</evidence>
<dbReference type="PROSITE" id="PS51257">
    <property type="entry name" value="PROKAR_LIPOPROTEIN"/>
    <property type="match status" value="1"/>
</dbReference>
<dbReference type="Gene3D" id="3.90.76.10">
    <property type="entry name" value="Dipeptide-binding Protein, Domain 1"/>
    <property type="match status" value="1"/>
</dbReference>
<dbReference type="AlphaFoldDB" id="A0A7Z0ACX5"/>
<evidence type="ECO:0000313" key="3">
    <source>
        <dbReference type="EMBL" id="NYI67056.1"/>
    </source>
</evidence>
<protein>
    <submittedName>
        <fullName evidence="3">Peptide/nickel transport system substrate-binding protein</fullName>
    </submittedName>
</protein>
<dbReference type="Pfam" id="PF00496">
    <property type="entry name" value="SBP_bac_5"/>
    <property type="match status" value="1"/>
</dbReference>
<dbReference type="GO" id="GO:0015833">
    <property type="term" value="P:peptide transport"/>
    <property type="evidence" value="ECO:0007669"/>
    <property type="project" value="TreeGrafter"/>
</dbReference>
<dbReference type="EMBL" id="JACBZP010000001">
    <property type="protein sequence ID" value="NYI67056.1"/>
    <property type="molecule type" value="Genomic_DNA"/>
</dbReference>
<dbReference type="PANTHER" id="PTHR30290:SF65">
    <property type="entry name" value="MONOACYL PHOSPHATIDYLINOSITOL TETRAMANNOSIDE-BINDING PROTEIN LPQW-RELATED"/>
    <property type="match status" value="1"/>
</dbReference>
<dbReference type="InterPro" id="IPR000914">
    <property type="entry name" value="SBP_5_dom"/>
</dbReference>
<keyword evidence="4" id="KW-1185">Reference proteome</keyword>
<dbReference type="GO" id="GO:1904680">
    <property type="term" value="F:peptide transmembrane transporter activity"/>
    <property type="evidence" value="ECO:0007669"/>
    <property type="project" value="TreeGrafter"/>
</dbReference>
<reference evidence="3 4" key="1">
    <citation type="submission" date="2020-07" db="EMBL/GenBank/DDBJ databases">
        <title>Sequencing the genomes of 1000 actinobacteria strains.</title>
        <authorList>
            <person name="Klenk H.-P."/>
        </authorList>
    </citation>
    <scope>NUCLEOTIDE SEQUENCE [LARGE SCALE GENOMIC DNA]</scope>
    <source>
        <strain evidence="3 4">DSM 26341</strain>
    </source>
</reference>
<evidence type="ECO:0000256" key="1">
    <source>
        <dbReference type="SAM" id="SignalP"/>
    </source>
</evidence>